<comment type="caution">
    <text evidence="4">The sequence shown here is derived from an EMBL/GenBank/DDBJ whole genome shotgun (WGS) entry which is preliminary data.</text>
</comment>
<dbReference type="EMBL" id="ASPP01026976">
    <property type="protein sequence ID" value="ETO06600.1"/>
    <property type="molecule type" value="Genomic_DNA"/>
</dbReference>
<name>X6M0U4_RETFI</name>
<dbReference type="GO" id="GO:0034388">
    <property type="term" value="C:Pwp2p-containing subcomplex of 90S preribosome"/>
    <property type="evidence" value="ECO:0007669"/>
    <property type="project" value="TreeGrafter"/>
</dbReference>
<dbReference type="PANTHER" id="PTHR19853">
    <property type="entry name" value="WD REPEAT CONTAINING PROTEIN 3 WDR3"/>
    <property type="match status" value="1"/>
</dbReference>
<feature type="repeat" description="WD" evidence="3">
    <location>
        <begin position="201"/>
        <end position="233"/>
    </location>
</feature>
<reference evidence="4 5" key="1">
    <citation type="journal article" date="2013" name="Curr. Biol.">
        <title>The Genome of the Foraminiferan Reticulomyxa filosa.</title>
        <authorList>
            <person name="Glockner G."/>
            <person name="Hulsmann N."/>
            <person name="Schleicher M."/>
            <person name="Noegel A.A."/>
            <person name="Eichinger L."/>
            <person name="Gallinger C."/>
            <person name="Pawlowski J."/>
            <person name="Sierra R."/>
            <person name="Euteneuer U."/>
            <person name="Pillet L."/>
            <person name="Moustafa A."/>
            <person name="Platzer M."/>
            <person name="Groth M."/>
            <person name="Szafranski K."/>
            <person name="Schliwa M."/>
        </authorList>
    </citation>
    <scope>NUCLEOTIDE SEQUENCE [LARGE SCALE GENOMIC DNA]</scope>
</reference>
<accession>X6M0U4</accession>
<sequence length="520" mass="59735">MISTTCKNELKIWNTRTQQCIRSLHSEYGLKCIFISGNKHVLVATKQGSLMLYDLLGSRLLQKYLAHDGPAYSMDLCPDKSGVASGGGDACVKFWTFDLVMNAKTGEKELSLKLTKTLKVQDEALCVKYSPDGKFIVVSLLDCTIQLFNAQTLKFHLTLYGHKLPTFTLDISSDSQLLISGSADKNIKIWGINHGDCHKSIFAHSDSIMGLRFVPKTHYFFSCGKDRIIKYWDGDKFRKIQEFSNSHKNEVWDIAINSTGQLLCSGSGDRSISLWMESDEPLFPLEEERKELESKFDENLDNEDKFDRKPSAIEKSGIIEFKEVDKPTRKNMDAIDRAEYLMECMTEWKNKEAKKSAATEFMYGVIRNIPTSQMEEIILILPFQNGIDWLLGYLMDILSCDQNEKGTIDKSRGDMEKCVKLCLCIVEIHYQRFLGTYNLELFRCLKTLSILCRQNLTDYKRTIGHNLETFAYLQDLMKSKAEYAFGTFQRDKNLFINAQKDKLVETWDDKDNDVDEEMEM</sequence>
<dbReference type="AlphaFoldDB" id="X6M0U4"/>
<dbReference type="FunFam" id="2.130.10.10:FF:000157">
    <property type="entry name" value="WD repeat domain 3"/>
    <property type="match status" value="1"/>
</dbReference>
<dbReference type="Proteomes" id="UP000023152">
    <property type="component" value="Unassembled WGS sequence"/>
</dbReference>
<keyword evidence="1 3" id="KW-0853">WD repeat</keyword>
<dbReference type="PROSITE" id="PS50082">
    <property type="entry name" value="WD_REPEATS_2"/>
    <property type="match status" value="4"/>
</dbReference>
<evidence type="ECO:0000256" key="3">
    <source>
        <dbReference type="PROSITE-ProRule" id="PRU00221"/>
    </source>
</evidence>
<keyword evidence="2" id="KW-0677">Repeat</keyword>
<evidence type="ECO:0000313" key="4">
    <source>
        <dbReference type="EMBL" id="ETO06600.1"/>
    </source>
</evidence>
<dbReference type="Gene3D" id="2.130.10.10">
    <property type="entry name" value="YVTN repeat-like/Quinoprotein amine dehydrogenase"/>
    <property type="match status" value="2"/>
</dbReference>
<dbReference type="InterPro" id="IPR051570">
    <property type="entry name" value="TBC1_cilium_biogenesis"/>
</dbReference>
<evidence type="ECO:0000256" key="2">
    <source>
        <dbReference type="ARBA" id="ARBA00022737"/>
    </source>
</evidence>
<feature type="repeat" description="WD" evidence="3">
    <location>
        <begin position="159"/>
        <end position="200"/>
    </location>
</feature>
<dbReference type="OrthoDB" id="407922at2759"/>
<dbReference type="GO" id="GO:0030490">
    <property type="term" value="P:maturation of SSU-rRNA"/>
    <property type="evidence" value="ECO:0007669"/>
    <property type="project" value="TreeGrafter"/>
</dbReference>
<dbReference type="SUPFAM" id="SSF50978">
    <property type="entry name" value="WD40 repeat-like"/>
    <property type="match status" value="1"/>
</dbReference>
<dbReference type="InterPro" id="IPR036322">
    <property type="entry name" value="WD40_repeat_dom_sf"/>
</dbReference>
<dbReference type="GO" id="GO:0032040">
    <property type="term" value="C:small-subunit processome"/>
    <property type="evidence" value="ECO:0007669"/>
    <property type="project" value="TreeGrafter"/>
</dbReference>
<dbReference type="CDD" id="cd00200">
    <property type="entry name" value="WD40"/>
    <property type="match status" value="1"/>
</dbReference>
<keyword evidence="5" id="KW-1185">Reference proteome</keyword>
<dbReference type="Pfam" id="PF25172">
    <property type="entry name" value="Beta-prop_WDR3_2nd"/>
    <property type="match status" value="1"/>
</dbReference>
<evidence type="ECO:0000256" key="1">
    <source>
        <dbReference type="ARBA" id="ARBA00022574"/>
    </source>
</evidence>
<feature type="repeat" description="WD" evidence="3">
    <location>
        <begin position="64"/>
        <end position="95"/>
    </location>
</feature>
<dbReference type="InterPro" id="IPR001680">
    <property type="entry name" value="WD40_rpt"/>
</dbReference>
<dbReference type="PROSITE" id="PS50294">
    <property type="entry name" value="WD_REPEATS_REGION"/>
    <property type="match status" value="3"/>
</dbReference>
<dbReference type="GO" id="GO:0030515">
    <property type="term" value="F:snoRNA binding"/>
    <property type="evidence" value="ECO:0007669"/>
    <property type="project" value="TreeGrafter"/>
</dbReference>
<proteinExistence type="predicted"/>
<gene>
    <name evidence="4" type="ORF">RFI_30793</name>
</gene>
<dbReference type="PANTHER" id="PTHR19853:SF0">
    <property type="entry name" value="WD REPEAT-CONTAINING PROTEIN 3"/>
    <property type="match status" value="1"/>
</dbReference>
<dbReference type="InterPro" id="IPR015943">
    <property type="entry name" value="WD40/YVTN_repeat-like_dom_sf"/>
</dbReference>
<protein>
    <submittedName>
        <fullName evidence="4">WD repeat-containing protein</fullName>
    </submittedName>
</protein>
<organism evidence="4 5">
    <name type="scientific">Reticulomyxa filosa</name>
    <dbReference type="NCBI Taxonomy" id="46433"/>
    <lineage>
        <taxon>Eukaryota</taxon>
        <taxon>Sar</taxon>
        <taxon>Rhizaria</taxon>
        <taxon>Retaria</taxon>
        <taxon>Foraminifera</taxon>
        <taxon>Monothalamids</taxon>
        <taxon>Reticulomyxidae</taxon>
        <taxon>Reticulomyxa</taxon>
    </lineage>
</organism>
<evidence type="ECO:0000313" key="5">
    <source>
        <dbReference type="Proteomes" id="UP000023152"/>
    </source>
</evidence>
<dbReference type="SMART" id="SM00320">
    <property type="entry name" value="WD40"/>
    <property type="match status" value="6"/>
</dbReference>
<feature type="repeat" description="WD" evidence="3">
    <location>
        <begin position="244"/>
        <end position="275"/>
    </location>
</feature>